<sequence length="369" mass="41767">MSITEHRTVTSEGARRSIIKAFNKKRPIFLWGPMGIGKSELAQGLVDSGELGNALLIDLRMALMEPTDIKGIPVYNKDTGTMDWAPPVDLPNTELAKQYDTVVLFLDELNSAPPSTQAAAYQLVLNRRVGNYALPENVVMIAAGNRETDKGVVYRMPAPLANRFLHLEMRVDYDSWLNWAVNNDIHSDVIGHVTVHKQDLFDFDPKGSSRAFATPRSWTFVSELIKDDDMDDETFTDLVSGCIGEGIAVKFMATRKARNKLPNPTEILDGKIKTLDKEVEMSGRYSLTMSMCYELRERSKKSKASTQKYIENFLRFMMDNFDAELTVMGAQTAIVRYGINVKPKELPSFNEFHERFGKYIRKARSMDEK</sequence>
<protein>
    <recommendedName>
        <fullName evidence="1">ATPase dynein-related AAA domain-containing protein</fullName>
    </recommendedName>
</protein>
<accession>A0A382BT43</accession>
<name>A0A382BT43_9ZZZZ</name>
<gene>
    <name evidence="2" type="ORF">METZ01_LOCUS169842</name>
</gene>
<dbReference type="Pfam" id="PF07728">
    <property type="entry name" value="AAA_5"/>
    <property type="match status" value="1"/>
</dbReference>
<organism evidence="2">
    <name type="scientific">marine metagenome</name>
    <dbReference type="NCBI Taxonomy" id="408172"/>
    <lineage>
        <taxon>unclassified sequences</taxon>
        <taxon>metagenomes</taxon>
        <taxon>ecological metagenomes</taxon>
    </lineage>
</organism>
<dbReference type="InterPro" id="IPR011704">
    <property type="entry name" value="ATPase_dyneun-rel_AAA"/>
</dbReference>
<reference evidence="2" key="1">
    <citation type="submission" date="2018-05" db="EMBL/GenBank/DDBJ databases">
        <authorList>
            <person name="Lanie J.A."/>
            <person name="Ng W.-L."/>
            <person name="Kazmierczak K.M."/>
            <person name="Andrzejewski T.M."/>
            <person name="Davidsen T.M."/>
            <person name="Wayne K.J."/>
            <person name="Tettelin H."/>
            <person name="Glass J.I."/>
            <person name="Rusch D."/>
            <person name="Podicherti R."/>
            <person name="Tsui H.-C.T."/>
            <person name="Winkler M.E."/>
        </authorList>
    </citation>
    <scope>NUCLEOTIDE SEQUENCE</scope>
</reference>
<dbReference type="EMBL" id="UINC01031247">
    <property type="protein sequence ID" value="SVB16988.1"/>
    <property type="molecule type" value="Genomic_DNA"/>
</dbReference>
<proteinExistence type="predicted"/>
<evidence type="ECO:0000313" key="2">
    <source>
        <dbReference type="EMBL" id="SVB16988.1"/>
    </source>
</evidence>
<dbReference type="InterPro" id="IPR027417">
    <property type="entry name" value="P-loop_NTPase"/>
</dbReference>
<dbReference type="GO" id="GO:0016887">
    <property type="term" value="F:ATP hydrolysis activity"/>
    <property type="evidence" value="ECO:0007669"/>
    <property type="project" value="InterPro"/>
</dbReference>
<evidence type="ECO:0000259" key="1">
    <source>
        <dbReference type="Pfam" id="PF07728"/>
    </source>
</evidence>
<dbReference type="SUPFAM" id="SSF52540">
    <property type="entry name" value="P-loop containing nucleoside triphosphate hydrolases"/>
    <property type="match status" value="1"/>
</dbReference>
<feature type="domain" description="ATPase dynein-related AAA" evidence="1">
    <location>
        <begin position="28"/>
        <end position="164"/>
    </location>
</feature>
<dbReference type="Gene3D" id="3.40.50.300">
    <property type="entry name" value="P-loop containing nucleotide triphosphate hydrolases"/>
    <property type="match status" value="1"/>
</dbReference>
<dbReference type="GO" id="GO:0005524">
    <property type="term" value="F:ATP binding"/>
    <property type="evidence" value="ECO:0007669"/>
    <property type="project" value="InterPro"/>
</dbReference>
<dbReference type="AlphaFoldDB" id="A0A382BT43"/>
<dbReference type="CDD" id="cd00009">
    <property type="entry name" value="AAA"/>
    <property type="match status" value="1"/>
</dbReference>